<evidence type="ECO:0000313" key="4">
    <source>
        <dbReference type="Proteomes" id="UP000602087"/>
    </source>
</evidence>
<reference evidence="3" key="1">
    <citation type="submission" date="2020-12" db="EMBL/GenBank/DDBJ databases">
        <title>Sanguibacter suaedae sp. nov., isolated from Suaeda aralocaspica.</title>
        <authorList>
            <person name="Ma Q."/>
        </authorList>
    </citation>
    <scope>NUCLEOTIDE SEQUENCE</scope>
    <source>
        <strain evidence="3">YZGR15</strain>
    </source>
</reference>
<dbReference type="CDD" id="cd03416">
    <property type="entry name" value="CbiX_SirB_N"/>
    <property type="match status" value="1"/>
</dbReference>
<sequence length="241" mass="24304">MNAARPVLVACSHGTDNAQGRAVVSSIVDQVRGLLPDVEVLETYVDVQHPQVGEVLAGIAPDRPAVVVPLLLSGGFHVNVDIAEAVAERAATGAPTVASSALGPDERLARVLLDRLAEAGAHPGDSVVVAAAGSSDANAAGDVEKVVEHVAAAWGGPVSVGYATFATPRVGVAADLARASLGGGSHGRVVLASYLLAPGFFQDNLGKVGADVLAEPLGTHPLLAHVVVDRYRTAAAAFDDA</sequence>
<dbReference type="EMBL" id="JAEINH010000002">
    <property type="protein sequence ID" value="MBI9114128.1"/>
    <property type="molecule type" value="Genomic_DNA"/>
</dbReference>
<dbReference type="RefSeq" id="WP_198732666.1">
    <property type="nucleotide sequence ID" value="NZ_JAEINH010000002.1"/>
</dbReference>
<comment type="caution">
    <text evidence="3">The sequence shown here is derived from an EMBL/GenBank/DDBJ whole genome shotgun (WGS) entry which is preliminary data.</text>
</comment>
<name>A0A934IA35_9MICO</name>
<protein>
    <submittedName>
        <fullName evidence="3">Sirohydrochlorin chelatase</fullName>
    </submittedName>
</protein>
<dbReference type="InterPro" id="IPR050963">
    <property type="entry name" value="Sirohydro_Cobaltochel/CbiX"/>
</dbReference>
<evidence type="ECO:0000256" key="1">
    <source>
        <dbReference type="ARBA" id="ARBA00022723"/>
    </source>
</evidence>
<organism evidence="3 4">
    <name type="scientific">Sanguibacter suaedae</name>
    <dbReference type="NCBI Taxonomy" id="2795737"/>
    <lineage>
        <taxon>Bacteria</taxon>
        <taxon>Bacillati</taxon>
        <taxon>Actinomycetota</taxon>
        <taxon>Actinomycetes</taxon>
        <taxon>Micrococcales</taxon>
        <taxon>Sanguibacteraceae</taxon>
        <taxon>Sanguibacter</taxon>
    </lineage>
</organism>
<dbReference type="PANTHER" id="PTHR33542">
    <property type="entry name" value="SIROHYDROCHLORIN FERROCHELATASE, CHLOROPLASTIC"/>
    <property type="match status" value="1"/>
</dbReference>
<dbReference type="InterPro" id="IPR002762">
    <property type="entry name" value="CbiX-like"/>
</dbReference>
<evidence type="ECO:0000256" key="2">
    <source>
        <dbReference type="ARBA" id="ARBA00023239"/>
    </source>
</evidence>
<evidence type="ECO:0000313" key="3">
    <source>
        <dbReference type="EMBL" id="MBI9114128.1"/>
    </source>
</evidence>
<dbReference type="Proteomes" id="UP000602087">
    <property type="component" value="Unassembled WGS sequence"/>
</dbReference>
<proteinExistence type="predicted"/>
<dbReference type="GO" id="GO:0046872">
    <property type="term" value="F:metal ion binding"/>
    <property type="evidence" value="ECO:0007669"/>
    <property type="project" value="UniProtKB-KW"/>
</dbReference>
<keyword evidence="1" id="KW-0479">Metal-binding</keyword>
<dbReference type="SUPFAM" id="SSF53800">
    <property type="entry name" value="Chelatase"/>
    <property type="match status" value="1"/>
</dbReference>
<keyword evidence="2" id="KW-0456">Lyase</keyword>
<accession>A0A934IA35</accession>
<dbReference type="Pfam" id="PF01903">
    <property type="entry name" value="CbiX"/>
    <property type="match status" value="2"/>
</dbReference>
<gene>
    <name evidence="3" type="ORF">JAV76_03760</name>
</gene>
<keyword evidence="4" id="KW-1185">Reference proteome</keyword>
<dbReference type="PANTHER" id="PTHR33542:SF5">
    <property type="entry name" value="FERROCHELATASE CHE1"/>
    <property type="match status" value="1"/>
</dbReference>
<dbReference type="AlphaFoldDB" id="A0A934IA35"/>
<dbReference type="GO" id="GO:0016829">
    <property type="term" value="F:lyase activity"/>
    <property type="evidence" value="ECO:0007669"/>
    <property type="project" value="UniProtKB-KW"/>
</dbReference>
<dbReference type="Gene3D" id="3.40.50.1400">
    <property type="match status" value="2"/>
</dbReference>